<dbReference type="PANTHER" id="PTHR43205">
    <property type="entry name" value="PROSTAGLANDIN REDUCTASE"/>
    <property type="match status" value="1"/>
</dbReference>
<keyword evidence="4" id="KW-1185">Reference proteome</keyword>
<proteinExistence type="predicted"/>
<sequence>MTQAVNRQWCLAARPTGAVREDHFRMRTVPVPVPGEGQFLVRTHYLSVAPVMRRYMIDGAGIEKAVEIGEVMLGRGAGVIVASNNPDWPVGTRVQGKLGWQDYAVADGAPGSLMFRVEQTAAPLSTALGVLGITGFTAYCALKDIGRPRTGETCVVSGAAGGVGSIAVQVARLMGCRVIGIAGSPEKCRMLTDDLGCDAAIDYRTEDVTARLRDLAPDGVDVFFDNVGGAVLDAVLPRLARYARVISCGRISQYLRDGPHALKNWEELGAKRALFQGFFVYDYEPLFAEAERVMAGWIADGRLTYREDVLTGLESMPKALIRLYEGRNMGKQIVKVVRDCDG</sequence>
<dbReference type="AlphaFoldDB" id="A0A3M0D7I0"/>
<dbReference type="InterPro" id="IPR045010">
    <property type="entry name" value="MDR_fam"/>
</dbReference>
<keyword evidence="1" id="KW-0560">Oxidoreductase</keyword>
<dbReference type="Gene3D" id="3.90.180.10">
    <property type="entry name" value="Medium-chain alcohol dehydrogenases, catalytic domain"/>
    <property type="match status" value="1"/>
</dbReference>
<dbReference type="EMBL" id="REFR01000009">
    <property type="protein sequence ID" value="RMB12223.1"/>
    <property type="molecule type" value="Genomic_DNA"/>
</dbReference>
<dbReference type="SUPFAM" id="SSF50129">
    <property type="entry name" value="GroES-like"/>
    <property type="match status" value="2"/>
</dbReference>
<dbReference type="Proteomes" id="UP000271227">
    <property type="component" value="Unassembled WGS sequence"/>
</dbReference>
<organism evidence="3 4">
    <name type="scientific">Eilatimonas milleporae</name>
    <dbReference type="NCBI Taxonomy" id="911205"/>
    <lineage>
        <taxon>Bacteria</taxon>
        <taxon>Pseudomonadati</taxon>
        <taxon>Pseudomonadota</taxon>
        <taxon>Alphaproteobacteria</taxon>
        <taxon>Kordiimonadales</taxon>
        <taxon>Kordiimonadaceae</taxon>
        <taxon>Eilatimonas</taxon>
    </lineage>
</organism>
<dbReference type="CDD" id="cd05288">
    <property type="entry name" value="PGDH"/>
    <property type="match status" value="1"/>
</dbReference>
<dbReference type="InterPro" id="IPR011032">
    <property type="entry name" value="GroES-like_sf"/>
</dbReference>
<evidence type="ECO:0000256" key="1">
    <source>
        <dbReference type="ARBA" id="ARBA00023002"/>
    </source>
</evidence>
<evidence type="ECO:0000259" key="2">
    <source>
        <dbReference type="SMART" id="SM00829"/>
    </source>
</evidence>
<feature type="domain" description="Enoyl reductase (ER)" evidence="2">
    <location>
        <begin position="17"/>
        <end position="334"/>
    </location>
</feature>
<dbReference type="RefSeq" id="WP_121937412.1">
    <property type="nucleotide sequence ID" value="NZ_REFR01000009.1"/>
</dbReference>
<dbReference type="InterPro" id="IPR041694">
    <property type="entry name" value="ADH_N_2"/>
</dbReference>
<dbReference type="SMART" id="SM00829">
    <property type="entry name" value="PKS_ER"/>
    <property type="match status" value="1"/>
</dbReference>
<name>A0A3M0D7I0_9PROT</name>
<accession>A0A3M0D7I0</accession>
<comment type="caution">
    <text evidence="3">The sequence shown here is derived from an EMBL/GenBank/DDBJ whole genome shotgun (WGS) entry which is preliminary data.</text>
</comment>
<dbReference type="InterPro" id="IPR036291">
    <property type="entry name" value="NAD(P)-bd_dom_sf"/>
</dbReference>
<dbReference type="Gene3D" id="3.40.50.720">
    <property type="entry name" value="NAD(P)-binding Rossmann-like Domain"/>
    <property type="match status" value="1"/>
</dbReference>
<protein>
    <recommendedName>
        <fullName evidence="2">Enoyl reductase (ER) domain-containing protein</fullName>
    </recommendedName>
</protein>
<dbReference type="Pfam" id="PF16884">
    <property type="entry name" value="ADH_N_2"/>
    <property type="match status" value="1"/>
</dbReference>
<evidence type="ECO:0000313" key="4">
    <source>
        <dbReference type="Proteomes" id="UP000271227"/>
    </source>
</evidence>
<dbReference type="SUPFAM" id="SSF51735">
    <property type="entry name" value="NAD(P)-binding Rossmann-fold domains"/>
    <property type="match status" value="1"/>
</dbReference>
<dbReference type="FunFam" id="3.40.50.720:FF:000121">
    <property type="entry name" value="Prostaglandin reductase 2"/>
    <property type="match status" value="1"/>
</dbReference>
<dbReference type="Pfam" id="PF00107">
    <property type="entry name" value="ADH_zinc_N"/>
    <property type="match status" value="1"/>
</dbReference>
<dbReference type="InterPro" id="IPR020843">
    <property type="entry name" value="ER"/>
</dbReference>
<gene>
    <name evidence="3" type="ORF">BXY39_0716</name>
</gene>
<reference evidence="3 4" key="1">
    <citation type="submission" date="2018-10" db="EMBL/GenBank/DDBJ databases">
        <title>Genomic Encyclopedia of Archaeal and Bacterial Type Strains, Phase II (KMG-II): from individual species to whole genera.</title>
        <authorList>
            <person name="Goeker M."/>
        </authorList>
    </citation>
    <scope>NUCLEOTIDE SEQUENCE [LARGE SCALE GENOMIC DNA]</scope>
    <source>
        <strain evidence="3 4">DSM 25217</strain>
    </source>
</reference>
<dbReference type="OrthoDB" id="9805663at2"/>
<evidence type="ECO:0000313" key="3">
    <source>
        <dbReference type="EMBL" id="RMB12223.1"/>
    </source>
</evidence>
<dbReference type="PANTHER" id="PTHR43205:SF7">
    <property type="entry name" value="PROSTAGLANDIN REDUCTASE 1"/>
    <property type="match status" value="1"/>
</dbReference>
<dbReference type="GO" id="GO:0016628">
    <property type="term" value="F:oxidoreductase activity, acting on the CH-CH group of donors, NAD or NADP as acceptor"/>
    <property type="evidence" value="ECO:0007669"/>
    <property type="project" value="InterPro"/>
</dbReference>
<dbReference type="InParanoid" id="A0A3M0D7I0"/>
<dbReference type="InterPro" id="IPR013149">
    <property type="entry name" value="ADH-like_C"/>
</dbReference>